<name>A0ABU6W9K1_9FABA</name>
<dbReference type="EMBL" id="JASCZI010181367">
    <property type="protein sequence ID" value="MED6182610.1"/>
    <property type="molecule type" value="Genomic_DNA"/>
</dbReference>
<comment type="caution">
    <text evidence="1">The sequence shown here is derived from an EMBL/GenBank/DDBJ whole genome shotgun (WGS) entry which is preliminary data.</text>
</comment>
<keyword evidence="2" id="KW-1185">Reference proteome</keyword>
<accession>A0ABU6W9K1</accession>
<gene>
    <name evidence="1" type="ORF">PIB30_030090</name>
</gene>
<protein>
    <submittedName>
        <fullName evidence="1">Uncharacterized protein</fullName>
    </submittedName>
</protein>
<dbReference type="Proteomes" id="UP001341840">
    <property type="component" value="Unassembled WGS sequence"/>
</dbReference>
<evidence type="ECO:0000313" key="2">
    <source>
        <dbReference type="Proteomes" id="UP001341840"/>
    </source>
</evidence>
<sequence>MGMEVQEKNFKEDCLPTLLRTGEGMVNFGELEVGIGNGSQGCQVVVLGMLDARRESRVCIELGVQENVVCMCYVTMCLIDDNDGNCLRNEMIEQEARENVDEMNEILRYSVNGMWKLMAVDEMFSKIGISEEEMV</sequence>
<evidence type="ECO:0000313" key="1">
    <source>
        <dbReference type="EMBL" id="MED6182610.1"/>
    </source>
</evidence>
<organism evidence="1 2">
    <name type="scientific">Stylosanthes scabra</name>
    <dbReference type="NCBI Taxonomy" id="79078"/>
    <lineage>
        <taxon>Eukaryota</taxon>
        <taxon>Viridiplantae</taxon>
        <taxon>Streptophyta</taxon>
        <taxon>Embryophyta</taxon>
        <taxon>Tracheophyta</taxon>
        <taxon>Spermatophyta</taxon>
        <taxon>Magnoliopsida</taxon>
        <taxon>eudicotyledons</taxon>
        <taxon>Gunneridae</taxon>
        <taxon>Pentapetalae</taxon>
        <taxon>rosids</taxon>
        <taxon>fabids</taxon>
        <taxon>Fabales</taxon>
        <taxon>Fabaceae</taxon>
        <taxon>Papilionoideae</taxon>
        <taxon>50 kb inversion clade</taxon>
        <taxon>dalbergioids sensu lato</taxon>
        <taxon>Dalbergieae</taxon>
        <taxon>Pterocarpus clade</taxon>
        <taxon>Stylosanthes</taxon>
    </lineage>
</organism>
<proteinExistence type="predicted"/>
<reference evidence="1 2" key="1">
    <citation type="journal article" date="2023" name="Plants (Basel)">
        <title>Bridging the Gap: Combining Genomics and Transcriptomics Approaches to Understand Stylosanthes scabra, an Orphan Legume from the Brazilian Caatinga.</title>
        <authorList>
            <person name="Ferreira-Neto J.R.C."/>
            <person name="da Silva M.D."/>
            <person name="Binneck E."/>
            <person name="de Melo N.F."/>
            <person name="da Silva R.H."/>
            <person name="de Melo A.L.T.M."/>
            <person name="Pandolfi V."/>
            <person name="Bustamante F.O."/>
            <person name="Brasileiro-Vidal A.C."/>
            <person name="Benko-Iseppon A.M."/>
        </authorList>
    </citation>
    <scope>NUCLEOTIDE SEQUENCE [LARGE SCALE GENOMIC DNA]</scope>
    <source>
        <tissue evidence="1">Leaves</tissue>
    </source>
</reference>